<reference evidence="4 5" key="1">
    <citation type="submission" date="2024-04" db="EMBL/GenBank/DDBJ databases">
        <title>Tritrichomonas musculus Genome.</title>
        <authorList>
            <person name="Alves-Ferreira E."/>
            <person name="Grigg M."/>
            <person name="Lorenzi H."/>
            <person name="Galac M."/>
        </authorList>
    </citation>
    <scope>NUCLEOTIDE SEQUENCE [LARGE SCALE GENOMIC DNA]</scope>
    <source>
        <strain evidence="4 5">EAF2021</strain>
    </source>
</reference>
<evidence type="ECO:0000313" key="4">
    <source>
        <dbReference type="EMBL" id="KAK8837521.1"/>
    </source>
</evidence>
<feature type="compositionally biased region" description="Low complexity" evidence="1">
    <location>
        <begin position="421"/>
        <end position="459"/>
    </location>
</feature>
<keyword evidence="2" id="KW-0812">Transmembrane</keyword>
<feature type="region of interest" description="Disordered" evidence="1">
    <location>
        <begin position="579"/>
        <end position="607"/>
    </location>
</feature>
<gene>
    <name evidence="4" type="ORF">M9Y10_036519</name>
</gene>
<organism evidence="4 5">
    <name type="scientific">Tritrichomonas musculus</name>
    <dbReference type="NCBI Taxonomy" id="1915356"/>
    <lineage>
        <taxon>Eukaryota</taxon>
        <taxon>Metamonada</taxon>
        <taxon>Parabasalia</taxon>
        <taxon>Tritrichomonadida</taxon>
        <taxon>Tritrichomonadidae</taxon>
        <taxon>Tritrichomonas</taxon>
    </lineage>
</organism>
<evidence type="ECO:0000313" key="5">
    <source>
        <dbReference type="Proteomes" id="UP001470230"/>
    </source>
</evidence>
<feature type="compositionally biased region" description="Polar residues" evidence="1">
    <location>
        <begin position="491"/>
        <end position="506"/>
    </location>
</feature>
<keyword evidence="2" id="KW-0472">Membrane</keyword>
<name>A0ABR2GUH6_9EUKA</name>
<evidence type="ECO:0008006" key="6">
    <source>
        <dbReference type="Google" id="ProtNLM"/>
    </source>
</evidence>
<feature type="chain" id="PRO_5045790813" description="Right handed beta helix domain-containing protein" evidence="3">
    <location>
        <begin position="21"/>
        <end position="607"/>
    </location>
</feature>
<proteinExistence type="predicted"/>
<accession>A0ABR2GUH6</accession>
<keyword evidence="5" id="KW-1185">Reference proteome</keyword>
<evidence type="ECO:0000256" key="2">
    <source>
        <dbReference type="SAM" id="Phobius"/>
    </source>
</evidence>
<sequence>MNLTIISLFASSLFLSDVNGISTMSPFFSITKPTIFQLDRSIFSRRFSPIISFTGYTQKILTRSSFLISLSEDRFSFFLSNAIKLTSNEVEITGDQNSQRFQATSGTTNVIVKKCIFNNMADQYDGGAIYINLEVNAQIQSTVFDNMKANHYGGAIFYQNLNDKSYTNDLYSNYNCFSDCNALYGTAIHGMGKTIQIYYSGTTTSKSEGAQMDINSDYIMSSHLNLTGGVSTYAGGMEYRHATRGKFQFQTLIGFYSCFTMALTETGTGLLVSDSNIVKCTLTNNPSEARPAIYFQNRGMSTASNFHVIGCSVRNAYNKDRSRQGKFSSCQNDNGEQGGETSIIDLTTDLEKSDVEYGNSKIIVSGNMIYGSLTATTLDIKQLNLGECQGDEVAPDMIEPTPTETLHPTVTATPMATVTATPKATVTATPKATVTATPKATVTATPKPTVTATPKATATEVPHGTPMATESPTQSLHPTKTPTPKATASPNKSPSLSPHPTQTTIPPATFPSNFFSESNFFTESEPFVPESGGNARTGLTRRKIIFIICISIFIFLLILIIIIIITCFMLRRAHVQNFTQEEEEEKNETNENNSSDYEGTNVFEIDD</sequence>
<evidence type="ECO:0000256" key="1">
    <source>
        <dbReference type="SAM" id="MobiDB-lite"/>
    </source>
</evidence>
<comment type="caution">
    <text evidence="4">The sequence shown here is derived from an EMBL/GenBank/DDBJ whole genome shotgun (WGS) entry which is preliminary data.</text>
</comment>
<keyword evidence="2" id="KW-1133">Transmembrane helix</keyword>
<feature type="transmembrane region" description="Helical" evidence="2">
    <location>
        <begin position="544"/>
        <end position="570"/>
    </location>
</feature>
<evidence type="ECO:0000256" key="3">
    <source>
        <dbReference type="SAM" id="SignalP"/>
    </source>
</evidence>
<protein>
    <recommendedName>
        <fullName evidence="6">Right handed beta helix domain-containing protein</fullName>
    </recommendedName>
</protein>
<feature type="region of interest" description="Disordered" evidence="1">
    <location>
        <begin position="421"/>
        <end position="508"/>
    </location>
</feature>
<keyword evidence="3" id="KW-0732">Signal</keyword>
<dbReference type="EMBL" id="JAPFFF010000059">
    <property type="protein sequence ID" value="KAK8837521.1"/>
    <property type="molecule type" value="Genomic_DNA"/>
</dbReference>
<feature type="signal peptide" evidence="3">
    <location>
        <begin position="1"/>
        <end position="20"/>
    </location>
</feature>
<feature type="compositionally biased region" description="Polar residues" evidence="1">
    <location>
        <begin position="468"/>
        <end position="477"/>
    </location>
</feature>
<feature type="compositionally biased region" description="Low complexity" evidence="1">
    <location>
        <begin position="478"/>
        <end position="490"/>
    </location>
</feature>
<dbReference type="Proteomes" id="UP001470230">
    <property type="component" value="Unassembled WGS sequence"/>
</dbReference>